<keyword evidence="2" id="KW-1133">Transmembrane helix</keyword>
<feature type="transmembrane region" description="Helical" evidence="2">
    <location>
        <begin position="54"/>
        <end position="75"/>
    </location>
</feature>
<feature type="region of interest" description="Disordered" evidence="1">
    <location>
        <begin position="193"/>
        <end position="222"/>
    </location>
</feature>
<proteinExistence type="predicted"/>
<feature type="transmembrane region" description="Helical" evidence="2">
    <location>
        <begin position="223"/>
        <end position="239"/>
    </location>
</feature>
<organism evidence="3 4">
    <name type="scientific">Winogradskya humida</name>
    <dbReference type="NCBI Taxonomy" id="113566"/>
    <lineage>
        <taxon>Bacteria</taxon>
        <taxon>Bacillati</taxon>
        <taxon>Actinomycetota</taxon>
        <taxon>Actinomycetes</taxon>
        <taxon>Micromonosporales</taxon>
        <taxon>Micromonosporaceae</taxon>
        <taxon>Winogradskya</taxon>
    </lineage>
</organism>
<keyword evidence="4" id="KW-1185">Reference proteome</keyword>
<feature type="transmembrane region" description="Helical" evidence="2">
    <location>
        <begin position="12"/>
        <end position="34"/>
    </location>
</feature>
<evidence type="ECO:0000313" key="3">
    <source>
        <dbReference type="EMBL" id="GIE19409.1"/>
    </source>
</evidence>
<keyword evidence="2" id="KW-0812">Transmembrane</keyword>
<evidence type="ECO:0000256" key="2">
    <source>
        <dbReference type="SAM" id="Phobius"/>
    </source>
</evidence>
<evidence type="ECO:0000256" key="1">
    <source>
        <dbReference type="SAM" id="MobiDB-lite"/>
    </source>
</evidence>
<sequence>MKVRLERRQRLRLVSTIAGLTIGTGVVLWSPMIFYRILGRAMPWQDLADVGQAYGGASALLSAAALCGIGFSLILQSRQLRQELTSLDKQRHFELIKLALDNPEFFEVIDIGQVTGPRDRLKVYANLMMNYWLAMWELGEIGEAELRNLTRNLFKGDLARTWWQQQQGTWMTVRTRRRRRFIAIADEEWTAANTTASQRAEQRPELPRGETTRQQPGRKRRRAAFSLALLGAGAAAHVYRRRARRGRSTHRP</sequence>
<dbReference type="RefSeq" id="WP_203836641.1">
    <property type="nucleotide sequence ID" value="NZ_BAAATV010000005.1"/>
</dbReference>
<reference evidence="3 4" key="1">
    <citation type="submission" date="2021-01" db="EMBL/GenBank/DDBJ databases">
        <title>Whole genome shotgun sequence of Actinoplanes humidus NBRC 14915.</title>
        <authorList>
            <person name="Komaki H."/>
            <person name="Tamura T."/>
        </authorList>
    </citation>
    <scope>NUCLEOTIDE SEQUENCE [LARGE SCALE GENOMIC DNA]</scope>
    <source>
        <strain evidence="3 4">NBRC 14915</strain>
    </source>
</reference>
<dbReference type="InterPro" id="IPR045728">
    <property type="entry name" value="DUF6082"/>
</dbReference>
<evidence type="ECO:0000313" key="4">
    <source>
        <dbReference type="Proteomes" id="UP000603200"/>
    </source>
</evidence>
<keyword evidence="2" id="KW-0472">Membrane</keyword>
<feature type="compositionally biased region" description="Basic and acidic residues" evidence="1">
    <location>
        <begin position="200"/>
        <end position="211"/>
    </location>
</feature>
<accession>A0ABQ3ZLN3</accession>
<protein>
    <recommendedName>
        <fullName evidence="5">DUF4760 domain-containing protein</fullName>
    </recommendedName>
</protein>
<dbReference type="Proteomes" id="UP000603200">
    <property type="component" value="Unassembled WGS sequence"/>
</dbReference>
<gene>
    <name evidence="3" type="ORF">Ahu01nite_025110</name>
</gene>
<comment type="caution">
    <text evidence="3">The sequence shown here is derived from an EMBL/GenBank/DDBJ whole genome shotgun (WGS) entry which is preliminary data.</text>
</comment>
<name>A0ABQ3ZLN3_9ACTN</name>
<evidence type="ECO:0008006" key="5">
    <source>
        <dbReference type="Google" id="ProtNLM"/>
    </source>
</evidence>
<dbReference type="EMBL" id="BOMN01000029">
    <property type="protein sequence ID" value="GIE19409.1"/>
    <property type="molecule type" value="Genomic_DNA"/>
</dbReference>
<dbReference type="Pfam" id="PF19560">
    <property type="entry name" value="DUF6082"/>
    <property type="match status" value="1"/>
</dbReference>